<dbReference type="RefSeq" id="WP_038284537.1">
    <property type="nucleotide sequence ID" value="NZ_JPME01000039.1"/>
</dbReference>
<dbReference type="InterPro" id="IPR010559">
    <property type="entry name" value="Sig_transdc_His_kin_internal"/>
</dbReference>
<dbReference type="InterPro" id="IPR003660">
    <property type="entry name" value="HAMP_dom"/>
</dbReference>
<keyword evidence="2" id="KW-1003">Cell membrane</keyword>
<protein>
    <recommendedName>
        <fullName evidence="13">HAMP domain-containing protein</fullName>
    </recommendedName>
</protein>
<dbReference type="Pfam" id="PF06580">
    <property type="entry name" value="His_kinase"/>
    <property type="match status" value="1"/>
</dbReference>
<evidence type="ECO:0000256" key="9">
    <source>
        <dbReference type="ARBA" id="ARBA00022989"/>
    </source>
</evidence>
<dbReference type="AlphaFoldDB" id="A0A084JD83"/>
<dbReference type="Pfam" id="PF02518">
    <property type="entry name" value="HATPase_c"/>
    <property type="match status" value="1"/>
</dbReference>
<keyword evidence="9 12" id="KW-1133">Transmembrane helix</keyword>
<evidence type="ECO:0000313" key="15">
    <source>
        <dbReference type="Proteomes" id="UP000028525"/>
    </source>
</evidence>
<keyword evidence="3" id="KW-0597">Phosphoprotein</keyword>
<dbReference type="SUPFAM" id="SSF55874">
    <property type="entry name" value="ATPase domain of HSP90 chaperone/DNA topoisomerase II/histidine kinase"/>
    <property type="match status" value="1"/>
</dbReference>
<evidence type="ECO:0000256" key="5">
    <source>
        <dbReference type="ARBA" id="ARBA00022692"/>
    </source>
</evidence>
<gene>
    <name evidence="14" type="ORF">IO98_22075</name>
</gene>
<dbReference type="PROSITE" id="PS50885">
    <property type="entry name" value="HAMP"/>
    <property type="match status" value="1"/>
</dbReference>
<dbReference type="Proteomes" id="UP000028525">
    <property type="component" value="Unassembled WGS sequence"/>
</dbReference>
<dbReference type="InterPro" id="IPR003594">
    <property type="entry name" value="HATPase_dom"/>
</dbReference>
<dbReference type="EMBL" id="JPME01000039">
    <property type="protein sequence ID" value="KEZ86917.1"/>
    <property type="molecule type" value="Genomic_DNA"/>
</dbReference>
<evidence type="ECO:0000256" key="7">
    <source>
        <dbReference type="ARBA" id="ARBA00022777"/>
    </source>
</evidence>
<evidence type="ECO:0000256" key="12">
    <source>
        <dbReference type="SAM" id="Phobius"/>
    </source>
</evidence>
<dbReference type="Gene3D" id="3.30.565.10">
    <property type="entry name" value="Histidine kinase-like ATPase, C-terminal domain"/>
    <property type="match status" value="1"/>
</dbReference>
<comment type="caution">
    <text evidence="14">The sequence shown here is derived from an EMBL/GenBank/DDBJ whole genome shotgun (WGS) entry which is preliminary data.</text>
</comment>
<evidence type="ECO:0000313" key="14">
    <source>
        <dbReference type="EMBL" id="KEZ86917.1"/>
    </source>
</evidence>
<dbReference type="CDD" id="cd06225">
    <property type="entry name" value="HAMP"/>
    <property type="match status" value="1"/>
</dbReference>
<keyword evidence="15" id="KW-1185">Reference proteome</keyword>
<keyword evidence="4" id="KW-0808">Transferase</keyword>
<dbReference type="InterPro" id="IPR036890">
    <property type="entry name" value="HATPase_C_sf"/>
</dbReference>
<evidence type="ECO:0000256" key="10">
    <source>
        <dbReference type="ARBA" id="ARBA00023012"/>
    </source>
</evidence>
<evidence type="ECO:0000259" key="13">
    <source>
        <dbReference type="PROSITE" id="PS50885"/>
    </source>
</evidence>
<evidence type="ECO:0000256" key="8">
    <source>
        <dbReference type="ARBA" id="ARBA00022840"/>
    </source>
</evidence>
<keyword evidence="7" id="KW-0418">Kinase</keyword>
<keyword evidence="6" id="KW-0547">Nucleotide-binding</keyword>
<organism evidence="14 15">
    <name type="scientific">Lacrimispora celerecrescens</name>
    <dbReference type="NCBI Taxonomy" id="29354"/>
    <lineage>
        <taxon>Bacteria</taxon>
        <taxon>Bacillati</taxon>
        <taxon>Bacillota</taxon>
        <taxon>Clostridia</taxon>
        <taxon>Lachnospirales</taxon>
        <taxon>Lachnospiraceae</taxon>
        <taxon>Lacrimispora</taxon>
    </lineage>
</organism>
<feature type="domain" description="HAMP" evidence="13">
    <location>
        <begin position="314"/>
        <end position="366"/>
    </location>
</feature>
<keyword evidence="8" id="KW-0067">ATP-binding</keyword>
<proteinExistence type="predicted"/>
<dbReference type="OrthoDB" id="138378at2"/>
<evidence type="ECO:0000256" key="3">
    <source>
        <dbReference type="ARBA" id="ARBA00022553"/>
    </source>
</evidence>
<accession>A0A084JD83</accession>
<evidence type="ECO:0000256" key="2">
    <source>
        <dbReference type="ARBA" id="ARBA00022475"/>
    </source>
</evidence>
<keyword evidence="10" id="KW-0902">Two-component regulatory system</keyword>
<evidence type="ECO:0000256" key="11">
    <source>
        <dbReference type="ARBA" id="ARBA00023136"/>
    </source>
</evidence>
<feature type="transmembrane region" description="Helical" evidence="12">
    <location>
        <begin position="12"/>
        <end position="35"/>
    </location>
</feature>
<evidence type="ECO:0000256" key="6">
    <source>
        <dbReference type="ARBA" id="ARBA00022741"/>
    </source>
</evidence>
<dbReference type="GO" id="GO:0000155">
    <property type="term" value="F:phosphorelay sensor kinase activity"/>
    <property type="evidence" value="ECO:0007669"/>
    <property type="project" value="InterPro"/>
</dbReference>
<name>A0A084JD83_9FIRM</name>
<dbReference type="GO" id="GO:0005886">
    <property type="term" value="C:plasma membrane"/>
    <property type="evidence" value="ECO:0007669"/>
    <property type="project" value="UniProtKB-SubCell"/>
</dbReference>
<dbReference type="Gene3D" id="6.10.340.10">
    <property type="match status" value="1"/>
</dbReference>
<dbReference type="SMART" id="SM00304">
    <property type="entry name" value="HAMP"/>
    <property type="match status" value="1"/>
</dbReference>
<dbReference type="PANTHER" id="PTHR34220:SF11">
    <property type="entry name" value="SENSOR PROTEIN KINASE HPTS"/>
    <property type="match status" value="1"/>
</dbReference>
<sequence>MKLEWIHSKPIFMQLVVFSLLISLIPILIVGTFLFRMLENMVISEMEDYHAQITSQYTKNIEEKLEQYQKSLRFISNNTMILSTLADKSQNPYVRGEIISEEVTKSLLLEKNSEIRNCMVYSMVKENPVYGNRASMIEEAGREIWYPKEQSVDEGWFSYFVLGDKEPLLSIVKKVEKLDTDSLTRTQLGIVKLDVYMTKLFAPAALSHDNNASYDVIAYSGDSEILYSTNADTAPVLQAYLKNHDKENPKSGSIQEINTYVVEQKDLDSYGMKLLFLFNNKEILERRAEIQWLVLPLIGVLILIIIGCSYVYSRGFSSRIALLLQKFRTAETGDLTIQAPIKGKDEIAELDHQFDHMLLKLDQLIKKNYIQQLENKENQLLNLQLQINPHFLYNTLETISSIAAVKQVFVVCDMCQRLGEIFRYSLGKDYGEIVTLEQELAHIKNYIFIQKIRYGNRFEVFYNIEVDDQKYYLPRFILQPIVENAIVHGLGELTSTGTFEISAYEKDDMLCICIEDDGVGMDSQGVEALSAYINSTEPDKKKNKSIGIKNVNQRIKLFCGEQYGIIIKSHPYQGSRFTLRLPVVKGGEADET</sequence>
<dbReference type="GO" id="GO:0005524">
    <property type="term" value="F:ATP binding"/>
    <property type="evidence" value="ECO:0007669"/>
    <property type="project" value="UniProtKB-KW"/>
</dbReference>
<feature type="transmembrane region" description="Helical" evidence="12">
    <location>
        <begin position="290"/>
        <end position="312"/>
    </location>
</feature>
<keyword evidence="5 12" id="KW-0812">Transmembrane</keyword>
<dbReference type="STRING" id="29354.IO98_22075"/>
<dbReference type="PANTHER" id="PTHR34220">
    <property type="entry name" value="SENSOR HISTIDINE KINASE YPDA"/>
    <property type="match status" value="1"/>
</dbReference>
<evidence type="ECO:0000256" key="4">
    <source>
        <dbReference type="ARBA" id="ARBA00022679"/>
    </source>
</evidence>
<reference evidence="14 15" key="1">
    <citation type="submission" date="2014-07" db="EMBL/GenBank/DDBJ databases">
        <title>Draft genome of Clostridium celerecrescens 152B isolated from sediments associated with methane hydrate from Krishna Godavari basin.</title>
        <authorList>
            <person name="Honkalas V.S."/>
            <person name="Dabir A.P."/>
            <person name="Arora P."/>
            <person name="Dhakephalkar P.K."/>
        </authorList>
    </citation>
    <scope>NUCLEOTIDE SEQUENCE [LARGE SCALE GENOMIC DNA]</scope>
    <source>
        <strain evidence="14 15">152B</strain>
    </source>
</reference>
<keyword evidence="11 12" id="KW-0472">Membrane</keyword>
<comment type="subcellular location">
    <subcellularLocation>
        <location evidence="1">Cell membrane</location>
        <topology evidence="1">Multi-pass membrane protein</topology>
    </subcellularLocation>
</comment>
<evidence type="ECO:0000256" key="1">
    <source>
        <dbReference type="ARBA" id="ARBA00004651"/>
    </source>
</evidence>
<dbReference type="InterPro" id="IPR050640">
    <property type="entry name" value="Bact_2-comp_sensor_kinase"/>
</dbReference>